<dbReference type="HOGENOM" id="CLU_1643193_0_0_1"/>
<reference evidence="7" key="3">
    <citation type="submission" date="2025-09" db="UniProtKB">
        <authorList>
            <consortium name="Ensembl"/>
        </authorList>
    </citation>
    <scope>IDENTIFICATION</scope>
</reference>
<comment type="subcellular location">
    <subcellularLocation>
        <location evidence="6">Cell membrane</location>
        <topology evidence="6">Multi-pass membrane protein</topology>
    </subcellularLocation>
    <subcellularLocation>
        <location evidence="1">Membrane</location>
        <topology evidence="1">Multi-pass membrane protein</topology>
    </subcellularLocation>
</comment>
<keyword evidence="8" id="KW-1185">Reference proteome</keyword>
<dbReference type="GO" id="GO:0005886">
    <property type="term" value="C:plasma membrane"/>
    <property type="evidence" value="ECO:0007669"/>
    <property type="project" value="UniProtKB-SubCell"/>
</dbReference>
<dbReference type="Proteomes" id="UP000007303">
    <property type="component" value="Unassembled WGS sequence"/>
</dbReference>
<protein>
    <recommendedName>
        <fullName evidence="6">Choline transporter-like protein</fullName>
    </recommendedName>
</protein>
<dbReference type="PANTHER" id="PTHR12385">
    <property type="entry name" value="CHOLINE TRANSPORTER-LIKE (SLC FAMILY 44)"/>
    <property type="match status" value="1"/>
</dbReference>
<dbReference type="PANTHER" id="PTHR12385:SF12">
    <property type="entry name" value="CHOLINE TRANSPORTER-LIKE PROTEIN"/>
    <property type="match status" value="1"/>
</dbReference>
<feature type="transmembrane region" description="Helical" evidence="6">
    <location>
        <begin position="135"/>
        <end position="157"/>
    </location>
</feature>
<accession>H3DQT1</accession>
<keyword evidence="5 6" id="KW-0472">Membrane</keyword>
<dbReference type="OMA" id="YMSACAI"/>
<reference evidence="7" key="2">
    <citation type="submission" date="2025-08" db="UniProtKB">
        <authorList>
            <consortium name="Ensembl"/>
        </authorList>
    </citation>
    <scope>IDENTIFICATION</scope>
</reference>
<feature type="transmembrane region" description="Helical" evidence="6">
    <location>
        <begin position="84"/>
        <end position="105"/>
    </location>
</feature>
<dbReference type="STRING" id="99883.ENSTNIP00000022880"/>
<organism evidence="7 8">
    <name type="scientific">Tetraodon nigroviridis</name>
    <name type="common">Spotted green pufferfish</name>
    <name type="synonym">Chelonodon nigroviridis</name>
    <dbReference type="NCBI Taxonomy" id="99883"/>
    <lineage>
        <taxon>Eukaryota</taxon>
        <taxon>Metazoa</taxon>
        <taxon>Chordata</taxon>
        <taxon>Craniata</taxon>
        <taxon>Vertebrata</taxon>
        <taxon>Euteleostomi</taxon>
        <taxon>Actinopterygii</taxon>
        <taxon>Neopterygii</taxon>
        <taxon>Teleostei</taxon>
        <taxon>Neoteleostei</taxon>
        <taxon>Acanthomorphata</taxon>
        <taxon>Eupercaria</taxon>
        <taxon>Tetraodontiformes</taxon>
        <taxon>Tetradontoidea</taxon>
        <taxon>Tetraodontidae</taxon>
        <taxon>Tetraodon</taxon>
    </lineage>
</organism>
<comment type="caution">
    <text evidence="6">Lacks conserved residue(s) required for the propagation of feature annotation.</text>
</comment>
<evidence type="ECO:0000313" key="8">
    <source>
        <dbReference type="Proteomes" id="UP000007303"/>
    </source>
</evidence>
<dbReference type="InParanoid" id="H3DQT1"/>
<comment type="similarity">
    <text evidence="2 6">Belongs to the CTL (choline transporter-like) family.</text>
</comment>
<keyword evidence="4 6" id="KW-1133">Transmembrane helix</keyword>
<evidence type="ECO:0000256" key="1">
    <source>
        <dbReference type="ARBA" id="ARBA00004141"/>
    </source>
</evidence>
<evidence type="ECO:0000256" key="6">
    <source>
        <dbReference type="RuleBase" id="RU368066"/>
    </source>
</evidence>
<feature type="transmembrane region" description="Helical" evidence="6">
    <location>
        <begin position="36"/>
        <end position="58"/>
    </location>
</feature>
<dbReference type="GO" id="GO:0022857">
    <property type="term" value="F:transmembrane transporter activity"/>
    <property type="evidence" value="ECO:0007669"/>
    <property type="project" value="UniProtKB-UniRule"/>
</dbReference>
<name>H3DQT1_TETNG</name>
<evidence type="ECO:0000256" key="2">
    <source>
        <dbReference type="ARBA" id="ARBA00007168"/>
    </source>
</evidence>
<keyword evidence="3 6" id="KW-0812">Transmembrane</keyword>
<dbReference type="AlphaFoldDB" id="H3DQT1"/>
<comment type="function">
    <text evidence="6">Choline transporter.</text>
</comment>
<evidence type="ECO:0000256" key="3">
    <source>
        <dbReference type="ARBA" id="ARBA00022692"/>
    </source>
</evidence>
<dbReference type="Pfam" id="PF04515">
    <property type="entry name" value="Choline_transpo"/>
    <property type="match status" value="1"/>
</dbReference>
<evidence type="ECO:0000256" key="5">
    <source>
        <dbReference type="ARBA" id="ARBA00023136"/>
    </source>
</evidence>
<sequence>MYKSHTLRPFKRKISFLSVLSLIMMVVIRYISKVLVWILTILVIVGSIGGTGVLWWLYVDHKNALDNDTLSIFGKEVVNDNVKALLGCAIAATIFTVILLIVMFVMRKRVALTIALFHVAGKVFVKLPLLAVQPLWTFLSLLLFWAYWLMVLLFLGVSGKY</sequence>
<dbReference type="Ensembl" id="ENSTNIT00000023121.1">
    <property type="protein sequence ID" value="ENSTNIP00000022880.1"/>
    <property type="gene ID" value="ENSTNIG00000019637.1"/>
</dbReference>
<evidence type="ECO:0000256" key="4">
    <source>
        <dbReference type="ARBA" id="ARBA00022989"/>
    </source>
</evidence>
<reference evidence="8" key="1">
    <citation type="journal article" date="2004" name="Nature">
        <title>Genome duplication in the teleost fish Tetraodon nigroviridis reveals the early vertebrate proto-karyotype.</title>
        <authorList>
            <person name="Jaillon O."/>
            <person name="Aury J.-M."/>
            <person name="Brunet F."/>
            <person name="Petit J.-L."/>
            <person name="Stange-Thomann N."/>
            <person name="Mauceli E."/>
            <person name="Bouneau L."/>
            <person name="Fischer C."/>
            <person name="Ozouf-Costaz C."/>
            <person name="Bernot A."/>
            <person name="Nicaud S."/>
            <person name="Jaffe D."/>
            <person name="Fisher S."/>
            <person name="Lutfalla G."/>
            <person name="Dossat C."/>
            <person name="Segurens B."/>
            <person name="Dasilva C."/>
            <person name="Salanoubat M."/>
            <person name="Levy M."/>
            <person name="Boudet N."/>
            <person name="Castellano S."/>
            <person name="Anthouard V."/>
            <person name="Jubin C."/>
            <person name="Castelli V."/>
            <person name="Katinka M."/>
            <person name="Vacherie B."/>
            <person name="Biemont C."/>
            <person name="Skalli Z."/>
            <person name="Cattolico L."/>
            <person name="Poulain J."/>
            <person name="De Berardinis V."/>
            <person name="Cruaud C."/>
            <person name="Duprat S."/>
            <person name="Brottier P."/>
            <person name="Coutanceau J.-P."/>
            <person name="Gouzy J."/>
            <person name="Parra G."/>
            <person name="Lardier G."/>
            <person name="Chapple C."/>
            <person name="McKernan K.J."/>
            <person name="McEwan P."/>
            <person name="Bosak S."/>
            <person name="Kellis M."/>
            <person name="Volff J.-N."/>
            <person name="Guigo R."/>
            <person name="Zody M.C."/>
            <person name="Mesirov J."/>
            <person name="Lindblad-Toh K."/>
            <person name="Birren B."/>
            <person name="Nusbaum C."/>
            <person name="Kahn D."/>
            <person name="Robinson-Rechavi M."/>
            <person name="Laudet V."/>
            <person name="Schachter V."/>
            <person name="Quetier F."/>
            <person name="Saurin W."/>
            <person name="Scarpelli C."/>
            <person name="Wincker P."/>
            <person name="Lander E.S."/>
            <person name="Weissenbach J."/>
            <person name="Roest Crollius H."/>
        </authorList>
    </citation>
    <scope>NUCLEOTIDE SEQUENCE [LARGE SCALE GENOMIC DNA]</scope>
</reference>
<evidence type="ECO:0000313" key="7">
    <source>
        <dbReference type="Ensembl" id="ENSTNIP00000022880.1"/>
    </source>
</evidence>
<dbReference type="GeneTree" id="ENSGT00940000166330"/>
<proteinExistence type="inferred from homology"/>
<feature type="transmembrane region" description="Helical" evidence="6">
    <location>
        <begin position="14"/>
        <end position="31"/>
    </location>
</feature>
<dbReference type="InterPro" id="IPR007603">
    <property type="entry name" value="Choline_transptr-like"/>
</dbReference>